<evidence type="ECO:0000256" key="1">
    <source>
        <dbReference type="SAM" id="Phobius"/>
    </source>
</evidence>
<name>A0A2T1NNQ6_9FLAO</name>
<dbReference type="EMBL" id="PXOT01000010">
    <property type="protein sequence ID" value="PSG94521.1"/>
    <property type="molecule type" value="Genomic_DNA"/>
</dbReference>
<keyword evidence="1" id="KW-0812">Transmembrane</keyword>
<evidence type="ECO:0000313" key="2">
    <source>
        <dbReference type="EMBL" id="PSG94521.1"/>
    </source>
</evidence>
<protein>
    <submittedName>
        <fullName evidence="2">Uncharacterized protein</fullName>
    </submittedName>
</protein>
<accession>A0A2T1NNQ6</accession>
<sequence>MDKNKYWMKLFKLFTNVFALVFIVGFVFWVLYINISPNSTGKVDDFFLIIMILISIVITLIIGFKKYMKNNKLPRWFRIIRYYFNCLWYHVLFPIGIEEDNFTKQFKNEE</sequence>
<keyword evidence="1" id="KW-1133">Transmembrane helix</keyword>
<dbReference type="AlphaFoldDB" id="A0A2T1NNQ6"/>
<proteinExistence type="predicted"/>
<feature type="transmembrane region" description="Helical" evidence="1">
    <location>
        <begin position="12"/>
        <end position="34"/>
    </location>
</feature>
<keyword evidence="1" id="KW-0472">Membrane</keyword>
<evidence type="ECO:0000313" key="3">
    <source>
        <dbReference type="Proteomes" id="UP000238430"/>
    </source>
</evidence>
<comment type="caution">
    <text evidence="2">The sequence shown here is derived from an EMBL/GenBank/DDBJ whole genome shotgun (WGS) entry which is preliminary data.</text>
</comment>
<dbReference type="SUPFAM" id="SSF81665">
    <property type="entry name" value="Calcium ATPase, transmembrane domain M"/>
    <property type="match status" value="1"/>
</dbReference>
<gene>
    <name evidence="2" type="ORF">C7H61_00880</name>
</gene>
<feature type="transmembrane region" description="Helical" evidence="1">
    <location>
        <begin position="46"/>
        <end position="64"/>
    </location>
</feature>
<dbReference type="InterPro" id="IPR023298">
    <property type="entry name" value="ATPase_P-typ_TM_dom_sf"/>
</dbReference>
<keyword evidence="3" id="KW-1185">Reference proteome</keyword>
<dbReference type="RefSeq" id="WP_106676327.1">
    <property type="nucleotide sequence ID" value="NZ_JACHWV010000010.1"/>
</dbReference>
<reference evidence="2 3" key="1">
    <citation type="submission" date="2018-03" db="EMBL/GenBank/DDBJ databases">
        <title>Mesoflavibacter sp. HG37 and Mesoflavibacter sp. HG96 sp.nov., two marine bacteria isolated from seawater of Western Pacific Ocean.</title>
        <authorList>
            <person name="Cheng H."/>
            <person name="Wu Y.-H."/>
            <person name="Guo L.-L."/>
            <person name="Xu X.-W."/>
        </authorList>
    </citation>
    <scope>NUCLEOTIDE SEQUENCE [LARGE SCALE GENOMIC DNA]</scope>
    <source>
        <strain evidence="2 3">KCTC 42117</strain>
    </source>
</reference>
<dbReference type="Proteomes" id="UP000238430">
    <property type="component" value="Unassembled WGS sequence"/>
</dbReference>
<organism evidence="2 3">
    <name type="scientific">Mesoflavibacter zeaxanthinifaciens subsp. sabulilitoris</name>
    <dbReference type="NCBI Taxonomy" id="1520893"/>
    <lineage>
        <taxon>Bacteria</taxon>
        <taxon>Pseudomonadati</taxon>
        <taxon>Bacteroidota</taxon>
        <taxon>Flavobacteriia</taxon>
        <taxon>Flavobacteriales</taxon>
        <taxon>Flavobacteriaceae</taxon>
        <taxon>Mesoflavibacter</taxon>
    </lineage>
</organism>
<feature type="transmembrane region" description="Helical" evidence="1">
    <location>
        <begin position="76"/>
        <end position="97"/>
    </location>
</feature>